<proteinExistence type="predicted"/>
<evidence type="ECO:0000313" key="2">
    <source>
        <dbReference type="EMBL" id="KAK7687636.1"/>
    </source>
</evidence>
<sequence>MIMAGTDTLYVTPTKTTGDDLPNELLLPIFAHLPLKSLIASRGVCRRWRYLVTSADLDPERRRLLTLYLRATDTPSFLVTRSEIIAALTPFDRSSFIQMVRDNGIKVLPKEFRMWIEEWPAKAAIGWIWPGLDCTFYRGETSACRRHDFANTLGHNPPWIKTVTYHKRKSEKLRPHTLFKGRATSFLPFGIELSTENNLSWGEPEDSEEAMRQDEDDVMVSFDLTVMCVQKSDAIGPEWLVLDGRRGGEEMKGCVFKGSYGTRAGDVISDGWIEFLERELKRGEDVLNGYVAPTLVEYNFLGIGCPDSNDPPLL</sequence>
<dbReference type="AlphaFoldDB" id="A0AAW0G306"/>
<gene>
    <name evidence="2" type="ORF">QCA50_008851</name>
</gene>
<accession>A0AAW0G306</accession>
<dbReference type="CDD" id="cd09917">
    <property type="entry name" value="F-box_SF"/>
    <property type="match status" value="1"/>
</dbReference>
<dbReference type="PROSITE" id="PS50181">
    <property type="entry name" value="FBOX"/>
    <property type="match status" value="1"/>
</dbReference>
<feature type="domain" description="F-box" evidence="1">
    <location>
        <begin position="15"/>
        <end position="64"/>
    </location>
</feature>
<dbReference type="Proteomes" id="UP001385951">
    <property type="component" value="Unassembled WGS sequence"/>
</dbReference>
<keyword evidence="3" id="KW-1185">Reference proteome</keyword>
<dbReference type="InterPro" id="IPR001810">
    <property type="entry name" value="F-box_dom"/>
</dbReference>
<evidence type="ECO:0000313" key="3">
    <source>
        <dbReference type="Proteomes" id="UP001385951"/>
    </source>
</evidence>
<dbReference type="SUPFAM" id="SSF81383">
    <property type="entry name" value="F-box domain"/>
    <property type="match status" value="1"/>
</dbReference>
<protein>
    <recommendedName>
        <fullName evidence="1">F-box domain-containing protein</fullName>
    </recommendedName>
</protein>
<dbReference type="SMART" id="SM00256">
    <property type="entry name" value="FBOX"/>
    <property type="match status" value="1"/>
</dbReference>
<dbReference type="InterPro" id="IPR036047">
    <property type="entry name" value="F-box-like_dom_sf"/>
</dbReference>
<dbReference type="Gene3D" id="1.20.1280.50">
    <property type="match status" value="1"/>
</dbReference>
<name>A0AAW0G306_9APHY</name>
<reference evidence="2 3" key="1">
    <citation type="submission" date="2022-09" db="EMBL/GenBank/DDBJ databases">
        <authorList>
            <person name="Palmer J.M."/>
        </authorList>
    </citation>
    <scope>NUCLEOTIDE SEQUENCE [LARGE SCALE GENOMIC DNA]</scope>
    <source>
        <strain evidence="2 3">DSM 7382</strain>
    </source>
</reference>
<dbReference type="EMBL" id="JASBNA010000012">
    <property type="protein sequence ID" value="KAK7687636.1"/>
    <property type="molecule type" value="Genomic_DNA"/>
</dbReference>
<organism evidence="2 3">
    <name type="scientific">Cerrena zonata</name>
    <dbReference type="NCBI Taxonomy" id="2478898"/>
    <lineage>
        <taxon>Eukaryota</taxon>
        <taxon>Fungi</taxon>
        <taxon>Dikarya</taxon>
        <taxon>Basidiomycota</taxon>
        <taxon>Agaricomycotina</taxon>
        <taxon>Agaricomycetes</taxon>
        <taxon>Polyporales</taxon>
        <taxon>Cerrenaceae</taxon>
        <taxon>Cerrena</taxon>
    </lineage>
</organism>
<dbReference type="Pfam" id="PF00646">
    <property type="entry name" value="F-box"/>
    <property type="match status" value="1"/>
</dbReference>
<comment type="caution">
    <text evidence="2">The sequence shown here is derived from an EMBL/GenBank/DDBJ whole genome shotgun (WGS) entry which is preliminary data.</text>
</comment>
<evidence type="ECO:0000259" key="1">
    <source>
        <dbReference type="PROSITE" id="PS50181"/>
    </source>
</evidence>